<evidence type="ECO:0000256" key="3">
    <source>
        <dbReference type="ARBA" id="ARBA00019242"/>
    </source>
</evidence>
<dbReference type="InterPro" id="IPR019363">
    <property type="entry name" value="LDAH"/>
</dbReference>
<keyword evidence="4" id="KW-0551">Lipid droplet</keyword>
<reference evidence="11" key="2">
    <citation type="submission" date="2015-04" db="EMBL/GenBank/DDBJ databases">
        <authorList>
            <person name="Wilson R.K."/>
            <person name="Warren W."/>
            <person name="Dotson E."/>
            <person name="Oliveira P.L."/>
        </authorList>
    </citation>
    <scope>NUCLEOTIDE SEQUENCE</scope>
</reference>
<evidence type="ECO:0000256" key="1">
    <source>
        <dbReference type="ARBA" id="ARBA00004502"/>
    </source>
</evidence>
<keyword evidence="11" id="KW-1185">Reference proteome</keyword>
<keyword evidence="5" id="KW-0378">Hydrolase</keyword>
<dbReference type="EnsemblMetazoa" id="RPRC014008-RA">
    <property type="protein sequence ID" value="RPRC014008-PA"/>
    <property type="gene ID" value="RPRC014008"/>
</dbReference>
<evidence type="ECO:0000256" key="2">
    <source>
        <dbReference type="ARBA" id="ARBA00008300"/>
    </source>
</evidence>
<dbReference type="EC" id="3.1.1.13" evidence="7"/>
<dbReference type="SUPFAM" id="SSF53474">
    <property type="entry name" value="alpha/beta-Hydrolases"/>
    <property type="match status" value="1"/>
</dbReference>
<evidence type="ECO:0000256" key="5">
    <source>
        <dbReference type="ARBA" id="ARBA00022801"/>
    </source>
</evidence>
<dbReference type="eggNOG" id="KOG3975">
    <property type="taxonomic scope" value="Eukaryota"/>
</dbReference>
<comment type="similarity">
    <text evidence="2">Belongs to the AB hydrolase superfamily. LDAH family.</text>
</comment>
<dbReference type="STRING" id="13249.R4G835"/>
<evidence type="ECO:0000256" key="7">
    <source>
        <dbReference type="ARBA" id="ARBA00039150"/>
    </source>
</evidence>
<reference evidence="10" key="3">
    <citation type="submission" date="2015-05" db="UniProtKB">
        <authorList>
            <consortium name="EnsemblMetazoa"/>
        </authorList>
    </citation>
    <scope>IDENTIFICATION</scope>
</reference>
<dbReference type="RefSeq" id="XP_073999821.1">
    <property type="nucleotide sequence ID" value="XM_074143720.1"/>
</dbReference>
<dbReference type="GeneID" id="141462118"/>
<dbReference type="OMA" id="WVPVSYY"/>
<dbReference type="Proteomes" id="UP000015103">
    <property type="component" value="Unassembled WGS sequence"/>
</dbReference>
<dbReference type="EMBL" id="ACPB03019759">
    <property type="status" value="NOT_ANNOTATED_CDS"/>
    <property type="molecule type" value="Genomic_DNA"/>
</dbReference>
<evidence type="ECO:0000256" key="6">
    <source>
        <dbReference type="ARBA" id="ARBA00031924"/>
    </source>
</evidence>
<dbReference type="VEuPathDB" id="VectorBase:RPRC014008"/>
<dbReference type="GO" id="GO:0004771">
    <property type="term" value="F:sterol ester esterase activity"/>
    <property type="evidence" value="ECO:0007669"/>
    <property type="project" value="UniProtKB-EC"/>
</dbReference>
<reference evidence="9" key="1">
    <citation type="submission" date="2013-04" db="EMBL/GenBank/DDBJ databases">
        <title>An insight into the transcriptome of the digestive tract of the blood sucking bug, Rhodnius prolixus.</title>
        <authorList>
            <person name="Ribeiro J.M.C."/>
            <person name="Genta F.A."/>
            <person name="Sorgine M.H.F."/>
            <person name="Paiva-Silva G.O."/>
            <person name="Majerowicz D."/>
            <person name="Medeiros M."/>
            <person name="Koerich L."/>
            <person name="Terra W.R."/>
            <person name="Ferreira C."/>
            <person name="Pimentel A.C."/>
            <person name="Bisch P.M."/>
            <person name="Diniz M.M.P."/>
            <person name="Nascimento R."/>
            <person name="Salmon D."/>
            <person name="Silber A.M."/>
            <person name="Alves M."/>
            <person name="Oliveira M.F."/>
            <person name="Gondim K.C."/>
            <person name="Silva Neto M.A.C."/>
            <person name="Atella G.C."/>
            <person name="Araujo H."/>
            <person name="Dias F.S."/>
            <person name="Polycarpo C.R."/>
            <person name="Fampa P."/>
            <person name="Melo A.C."/>
            <person name="Tanaka A.S."/>
            <person name="Balczun C."/>
            <person name="Oliveira J.H.M."/>
            <person name="Goncalves R."/>
            <person name="Lazoski C."/>
            <person name="Pereira M.A."/>
            <person name="Rivera-Pomar R."/>
            <person name="Diambra L."/>
            <person name="Schaub G.A."/>
            <person name="Garcia E.S."/>
            <person name="Azambuja P."/>
            <person name="Braz G.R.C."/>
            <person name="Oliveira P.L."/>
        </authorList>
    </citation>
    <scope>NUCLEOTIDE SEQUENCE</scope>
</reference>
<evidence type="ECO:0000313" key="11">
    <source>
        <dbReference type="Proteomes" id="UP000015103"/>
    </source>
</evidence>
<comment type="subcellular location">
    <subcellularLocation>
        <location evidence="1">Lipid droplet</location>
    </subcellularLocation>
</comment>
<dbReference type="GO" id="GO:0005811">
    <property type="term" value="C:lipid droplet"/>
    <property type="evidence" value="ECO:0007669"/>
    <property type="project" value="UniProtKB-SubCell"/>
</dbReference>
<evidence type="ECO:0000313" key="10">
    <source>
        <dbReference type="EnsemblMetazoa" id="RPRC014008-PA"/>
    </source>
</evidence>
<dbReference type="PANTHER" id="PTHR13390:SF0">
    <property type="entry name" value="LIPID DROPLET-ASSOCIATED HYDROLASE"/>
    <property type="match status" value="1"/>
</dbReference>
<dbReference type="EMBL" id="GAHY01001662">
    <property type="protein sequence ID" value="JAA75848.1"/>
    <property type="molecule type" value="mRNA"/>
</dbReference>
<organism evidence="9">
    <name type="scientific">Rhodnius prolixus</name>
    <name type="common">Triatomid bug</name>
    <dbReference type="NCBI Taxonomy" id="13249"/>
    <lineage>
        <taxon>Eukaryota</taxon>
        <taxon>Metazoa</taxon>
        <taxon>Ecdysozoa</taxon>
        <taxon>Arthropoda</taxon>
        <taxon>Hexapoda</taxon>
        <taxon>Insecta</taxon>
        <taxon>Pterygota</taxon>
        <taxon>Neoptera</taxon>
        <taxon>Paraneoptera</taxon>
        <taxon>Hemiptera</taxon>
        <taxon>Heteroptera</taxon>
        <taxon>Panheteroptera</taxon>
        <taxon>Cimicomorpha</taxon>
        <taxon>Reduviidae</taxon>
        <taxon>Triatominae</taxon>
        <taxon>Rhodnius</taxon>
    </lineage>
</organism>
<dbReference type="Pfam" id="PF10230">
    <property type="entry name" value="LIDHydrolase"/>
    <property type="match status" value="1"/>
</dbReference>
<evidence type="ECO:0000256" key="4">
    <source>
        <dbReference type="ARBA" id="ARBA00022677"/>
    </source>
</evidence>
<name>R4G835_RHOPR</name>
<evidence type="ECO:0000256" key="8">
    <source>
        <dbReference type="ARBA" id="ARBA00049527"/>
    </source>
</evidence>
<protein>
    <recommendedName>
        <fullName evidence="3">Lipid droplet-associated hydrolase</fullName>
        <ecNumber evidence="7">3.1.1.13</ecNumber>
    </recommendedName>
    <alternativeName>
        <fullName evidence="6">Lipid droplet-associated serine hydrolase</fullName>
    </alternativeName>
</protein>
<dbReference type="AlphaFoldDB" id="R4G835"/>
<dbReference type="PANTHER" id="PTHR13390">
    <property type="entry name" value="LIPASE"/>
    <property type="match status" value="1"/>
</dbReference>
<proteinExistence type="evidence at transcript level"/>
<comment type="catalytic activity">
    <reaction evidence="8">
        <text>a cholesterol ester + H2O = cholesterol + a fatty acid + H(+)</text>
        <dbReference type="Rhea" id="RHEA:36403"/>
        <dbReference type="ChEBI" id="CHEBI:15377"/>
        <dbReference type="ChEBI" id="CHEBI:15378"/>
        <dbReference type="ChEBI" id="CHEBI:16113"/>
        <dbReference type="ChEBI" id="CHEBI:17002"/>
        <dbReference type="ChEBI" id="CHEBI:28868"/>
        <dbReference type="EC" id="3.1.1.13"/>
    </reaction>
    <physiologicalReaction direction="left-to-right" evidence="8">
        <dbReference type="Rhea" id="RHEA:36404"/>
    </physiologicalReaction>
</comment>
<dbReference type="InterPro" id="IPR029058">
    <property type="entry name" value="AB_hydrolase_fold"/>
</dbReference>
<evidence type="ECO:0000313" key="9">
    <source>
        <dbReference type="EMBL" id="JAA75848.1"/>
    </source>
</evidence>
<accession>R4G835</accession>
<sequence length="321" mass="36747">MEEGQENDGVRQGWVMVNGVPTFVKTWGCWLNQSSAKDVNDAIVLCIPAAPGITDFYDKFLSTLHAELHLPVWVVCHAGIQSPPATTNLALPPLHRHPHLYNLAGQVEHKQKFIDQYLPKDKFIHFIGHSIGAKICIELMKVEEIASRTKQIHLLFPAIQQLADTPKGWQFTNIWNKLSPLLVLLAFIFTSLPYCVRCLLVRIAIAIRLFVFKIEPCYITAVIKLCNPESTRNVFFLGESGMSSVRGLDDEIYTKYHQHIRAYFSVSDSWVPLKHYNNLRKQHPKVKSLLLEPMYIHDFIIQTSEQMAHKISLEFKTFVTL</sequence>
<dbReference type="Gene3D" id="3.40.50.1820">
    <property type="entry name" value="alpha/beta hydrolase"/>
    <property type="match status" value="1"/>
</dbReference>
<dbReference type="GO" id="GO:0019915">
    <property type="term" value="P:lipid storage"/>
    <property type="evidence" value="ECO:0007669"/>
    <property type="project" value="InterPro"/>
</dbReference>
<dbReference type="HOGENOM" id="CLU_018394_2_1_1"/>